<sequence length="298" mass="32792">MALTITSSVRLSTSYLIPQLGFGVYQNPDAKRSCLEAFKAGYRHVDSAQGYKNEELVGQAVRESGLKREDVFITTKCDSHTSTHGYDTTLKAVDASLASFGFEYIDLFLVHDPLAGKDRRLGAYKALLEAKAAGKIRSVGVSNFNVHHLEEIKEAGYETPSVNQIELHPFCQQKPIAEYCRKNGIILEAYCPIIRGQMDHEVITKLATKACTVQSRSGTHPPSVVSSERVRLLNKIFKISAEESANSYVPLPKSATPSRIHSNANLYDFQLDNEEMAALDALDRGTAGSISWNPVNAP</sequence>
<evidence type="ECO:0000256" key="3">
    <source>
        <dbReference type="PIRSR" id="PIRSR000097-3"/>
    </source>
</evidence>
<protein>
    <submittedName>
        <fullName evidence="5">Aldo-ket-red domain-containing protein</fullName>
    </submittedName>
</protein>
<feature type="active site" description="Proton donor" evidence="1">
    <location>
        <position position="51"/>
    </location>
</feature>
<evidence type="ECO:0000256" key="2">
    <source>
        <dbReference type="PIRSR" id="PIRSR000097-2"/>
    </source>
</evidence>
<dbReference type="PROSITE" id="PS00063">
    <property type="entry name" value="ALDOKETO_REDUCTASE_3"/>
    <property type="match status" value="1"/>
</dbReference>
<dbReference type="InterPro" id="IPR018170">
    <property type="entry name" value="Aldo/ket_reductase_CS"/>
</dbReference>
<dbReference type="Gene3D" id="3.20.20.100">
    <property type="entry name" value="NADP-dependent oxidoreductase domain"/>
    <property type="match status" value="1"/>
</dbReference>
<dbReference type="Pfam" id="PF00248">
    <property type="entry name" value="Aldo_ket_red"/>
    <property type="match status" value="1"/>
</dbReference>
<evidence type="ECO:0000313" key="5">
    <source>
        <dbReference type="EMBL" id="KAF7306176.1"/>
    </source>
</evidence>
<dbReference type="PANTHER" id="PTHR43827:SF13">
    <property type="entry name" value="ALDO_KETO REDUCTASE FAMILY PROTEIN"/>
    <property type="match status" value="1"/>
</dbReference>
<accession>A0A8H6SWW7</accession>
<dbReference type="SUPFAM" id="SSF51430">
    <property type="entry name" value="NAD(P)-linked oxidoreductase"/>
    <property type="match status" value="1"/>
</dbReference>
<dbReference type="Proteomes" id="UP000613580">
    <property type="component" value="Unassembled WGS sequence"/>
</dbReference>
<comment type="caution">
    <text evidence="5">The sequence shown here is derived from an EMBL/GenBank/DDBJ whole genome shotgun (WGS) entry which is preliminary data.</text>
</comment>
<evidence type="ECO:0000256" key="1">
    <source>
        <dbReference type="PIRSR" id="PIRSR000097-1"/>
    </source>
</evidence>
<dbReference type="CDD" id="cd19071">
    <property type="entry name" value="AKR_AKR1-5-like"/>
    <property type="match status" value="1"/>
</dbReference>
<gene>
    <name evidence="5" type="ORF">HMN09_00772900</name>
</gene>
<keyword evidence="6" id="KW-1185">Reference proteome</keyword>
<dbReference type="InterPro" id="IPR036812">
    <property type="entry name" value="NAD(P)_OxRdtase_dom_sf"/>
</dbReference>
<dbReference type="PROSITE" id="PS00062">
    <property type="entry name" value="ALDOKETO_REDUCTASE_2"/>
    <property type="match status" value="1"/>
</dbReference>
<dbReference type="GO" id="GO:0016491">
    <property type="term" value="F:oxidoreductase activity"/>
    <property type="evidence" value="ECO:0007669"/>
    <property type="project" value="InterPro"/>
</dbReference>
<proteinExistence type="predicted"/>
<dbReference type="OrthoDB" id="416253at2759"/>
<organism evidence="5 6">
    <name type="scientific">Mycena chlorophos</name>
    <name type="common">Agaric fungus</name>
    <name type="synonym">Agaricus chlorophos</name>
    <dbReference type="NCBI Taxonomy" id="658473"/>
    <lineage>
        <taxon>Eukaryota</taxon>
        <taxon>Fungi</taxon>
        <taxon>Dikarya</taxon>
        <taxon>Basidiomycota</taxon>
        <taxon>Agaricomycotina</taxon>
        <taxon>Agaricomycetes</taxon>
        <taxon>Agaricomycetidae</taxon>
        <taxon>Agaricales</taxon>
        <taxon>Marasmiineae</taxon>
        <taxon>Mycenaceae</taxon>
        <taxon>Mycena</taxon>
    </lineage>
</organism>
<dbReference type="PROSITE" id="PS00798">
    <property type="entry name" value="ALDOKETO_REDUCTASE_1"/>
    <property type="match status" value="1"/>
</dbReference>
<evidence type="ECO:0000259" key="4">
    <source>
        <dbReference type="Pfam" id="PF00248"/>
    </source>
</evidence>
<dbReference type="InterPro" id="IPR020471">
    <property type="entry name" value="AKR"/>
</dbReference>
<dbReference type="EMBL" id="JACAZE010000009">
    <property type="protein sequence ID" value="KAF7306176.1"/>
    <property type="molecule type" value="Genomic_DNA"/>
</dbReference>
<dbReference type="PRINTS" id="PR00069">
    <property type="entry name" value="ALDKETRDTASE"/>
</dbReference>
<dbReference type="AlphaFoldDB" id="A0A8H6SWW7"/>
<name>A0A8H6SWW7_MYCCL</name>
<reference evidence="5" key="1">
    <citation type="submission" date="2020-05" db="EMBL/GenBank/DDBJ databases">
        <title>Mycena genomes resolve the evolution of fungal bioluminescence.</title>
        <authorList>
            <person name="Tsai I.J."/>
        </authorList>
    </citation>
    <scope>NUCLEOTIDE SEQUENCE</scope>
    <source>
        <strain evidence="5">110903Hualien_Pintung</strain>
    </source>
</reference>
<dbReference type="PIRSF" id="PIRSF000097">
    <property type="entry name" value="AKR"/>
    <property type="match status" value="1"/>
</dbReference>
<feature type="binding site" evidence="2">
    <location>
        <position position="111"/>
    </location>
    <ligand>
        <name>substrate</name>
    </ligand>
</feature>
<feature type="site" description="Lowers pKa of active site Tyr" evidence="3">
    <location>
        <position position="76"/>
    </location>
</feature>
<dbReference type="PANTHER" id="PTHR43827">
    <property type="entry name" value="2,5-DIKETO-D-GLUCONIC ACID REDUCTASE"/>
    <property type="match status" value="1"/>
</dbReference>
<feature type="domain" description="NADP-dependent oxidoreductase" evidence="4">
    <location>
        <begin position="25"/>
        <end position="283"/>
    </location>
</feature>
<dbReference type="InterPro" id="IPR023210">
    <property type="entry name" value="NADP_OxRdtase_dom"/>
</dbReference>
<evidence type="ECO:0000313" key="6">
    <source>
        <dbReference type="Proteomes" id="UP000613580"/>
    </source>
</evidence>